<accession>A0A6A5YRL5</accession>
<organism evidence="4 5">
    <name type="scientific">Lophiotrema nucula</name>
    <dbReference type="NCBI Taxonomy" id="690887"/>
    <lineage>
        <taxon>Eukaryota</taxon>
        <taxon>Fungi</taxon>
        <taxon>Dikarya</taxon>
        <taxon>Ascomycota</taxon>
        <taxon>Pezizomycotina</taxon>
        <taxon>Dothideomycetes</taxon>
        <taxon>Pleosporomycetidae</taxon>
        <taxon>Pleosporales</taxon>
        <taxon>Lophiotremataceae</taxon>
        <taxon>Lophiotrema</taxon>
    </lineage>
</organism>
<gene>
    <name evidence="4" type="ORF">BDV96DRAFT_225827</name>
</gene>
<feature type="region of interest" description="Disordered" evidence="1">
    <location>
        <begin position="58"/>
        <end position="84"/>
    </location>
</feature>
<keyword evidence="2" id="KW-0812">Transmembrane</keyword>
<evidence type="ECO:0000313" key="4">
    <source>
        <dbReference type="EMBL" id="KAF2109839.1"/>
    </source>
</evidence>
<dbReference type="EMBL" id="ML977340">
    <property type="protein sequence ID" value="KAF2109839.1"/>
    <property type="molecule type" value="Genomic_DNA"/>
</dbReference>
<evidence type="ECO:0000313" key="5">
    <source>
        <dbReference type="Proteomes" id="UP000799770"/>
    </source>
</evidence>
<feature type="domain" description="DUF7730" evidence="3">
    <location>
        <begin position="97"/>
        <end position="296"/>
    </location>
</feature>
<feature type="compositionally biased region" description="Basic and acidic residues" evidence="1">
    <location>
        <begin position="58"/>
        <end position="71"/>
    </location>
</feature>
<proteinExistence type="predicted"/>
<protein>
    <recommendedName>
        <fullName evidence="3">DUF7730 domain-containing protein</fullName>
    </recommendedName>
</protein>
<reference evidence="4" key="1">
    <citation type="journal article" date="2020" name="Stud. Mycol.">
        <title>101 Dothideomycetes genomes: a test case for predicting lifestyles and emergence of pathogens.</title>
        <authorList>
            <person name="Haridas S."/>
            <person name="Albert R."/>
            <person name="Binder M."/>
            <person name="Bloem J."/>
            <person name="Labutti K."/>
            <person name="Salamov A."/>
            <person name="Andreopoulos B."/>
            <person name="Baker S."/>
            <person name="Barry K."/>
            <person name="Bills G."/>
            <person name="Bluhm B."/>
            <person name="Cannon C."/>
            <person name="Castanera R."/>
            <person name="Culley D."/>
            <person name="Daum C."/>
            <person name="Ezra D."/>
            <person name="Gonzalez J."/>
            <person name="Henrissat B."/>
            <person name="Kuo A."/>
            <person name="Liang C."/>
            <person name="Lipzen A."/>
            <person name="Lutzoni F."/>
            <person name="Magnuson J."/>
            <person name="Mondo S."/>
            <person name="Nolan M."/>
            <person name="Ohm R."/>
            <person name="Pangilinan J."/>
            <person name="Park H.-J."/>
            <person name="Ramirez L."/>
            <person name="Alfaro M."/>
            <person name="Sun H."/>
            <person name="Tritt A."/>
            <person name="Yoshinaga Y."/>
            <person name="Zwiers L.-H."/>
            <person name="Turgeon B."/>
            <person name="Goodwin S."/>
            <person name="Spatafora J."/>
            <person name="Crous P."/>
            <person name="Grigoriev I."/>
        </authorList>
    </citation>
    <scope>NUCLEOTIDE SEQUENCE</scope>
    <source>
        <strain evidence="4">CBS 627.86</strain>
    </source>
</reference>
<keyword evidence="2" id="KW-0472">Membrane</keyword>
<dbReference type="PANTHER" id="PTHR38790">
    <property type="entry name" value="2EXR DOMAIN-CONTAINING PROTEIN-RELATED"/>
    <property type="match status" value="1"/>
</dbReference>
<name>A0A6A5YRL5_9PLEO</name>
<dbReference type="InterPro" id="IPR056632">
    <property type="entry name" value="DUF7730"/>
</dbReference>
<keyword evidence="2" id="KW-1133">Transmembrane helix</keyword>
<sequence length="363" mass="41663">MCPPGTDQRGRGGNIPPVVLFGCAAIAAPIACPLLICAAPVIGAYKATKRVKKSEWYRKRQRKKECQPPKPEKRKRRLSVSEDSGLVDERSKMVTENQLQSLLFKLPYELRRLIYEEVVGDLAVHVTKMDDKLCAYPCTDAHKLIRQRCWLKPARLSLTGKAVRPGIPFQFHDPGIGMMGLLMSCRRIYTEFVGVLYCEPTFIFESYRSMLSFCASILPERFNKITSVHFDNTTINIQPHIRQLYNQGSYLDLRKIATRNNRLSVLPVEDTKYGAWNHILALFKEMKSLKHLMLDLDFITLRPHGDNTSLPQSMSMLEDMNLSLLQVRIHWDWRSTPLDTVKCIGRELPFIETVRDEYITGTC</sequence>
<dbReference type="Proteomes" id="UP000799770">
    <property type="component" value="Unassembled WGS sequence"/>
</dbReference>
<evidence type="ECO:0000256" key="1">
    <source>
        <dbReference type="SAM" id="MobiDB-lite"/>
    </source>
</evidence>
<feature type="transmembrane region" description="Helical" evidence="2">
    <location>
        <begin position="18"/>
        <end position="45"/>
    </location>
</feature>
<evidence type="ECO:0000256" key="2">
    <source>
        <dbReference type="SAM" id="Phobius"/>
    </source>
</evidence>
<evidence type="ECO:0000259" key="3">
    <source>
        <dbReference type="Pfam" id="PF24864"/>
    </source>
</evidence>
<keyword evidence="5" id="KW-1185">Reference proteome</keyword>
<dbReference type="Pfam" id="PF24864">
    <property type="entry name" value="DUF7730"/>
    <property type="match status" value="1"/>
</dbReference>
<dbReference type="OrthoDB" id="3801532at2759"/>
<dbReference type="AlphaFoldDB" id="A0A6A5YRL5"/>